<organism evidence="2 3">
    <name type="scientific">Aspergillus violaceofuscus (strain CBS 115571)</name>
    <dbReference type="NCBI Taxonomy" id="1450538"/>
    <lineage>
        <taxon>Eukaryota</taxon>
        <taxon>Fungi</taxon>
        <taxon>Dikarya</taxon>
        <taxon>Ascomycota</taxon>
        <taxon>Pezizomycotina</taxon>
        <taxon>Eurotiomycetes</taxon>
        <taxon>Eurotiomycetidae</taxon>
        <taxon>Eurotiales</taxon>
        <taxon>Aspergillaceae</taxon>
        <taxon>Aspergillus</taxon>
    </lineage>
</organism>
<feature type="signal peptide" evidence="1">
    <location>
        <begin position="1"/>
        <end position="21"/>
    </location>
</feature>
<accession>A0A2V5H4C7</accession>
<dbReference type="InterPro" id="IPR045702">
    <property type="entry name" value="DUF6060"/>
</dbReference>
<name>A0A2V5H4C7_ASPV1</name>
<evidence type="ECO:0000313" key="3">
    <source>
        <dbReference type="Proteomes" id="UP000249829"/>
    </source>
</evidence>
<feature type="chain" id="PRO_5016074557" evidence="1">
    <location>
        <begin position="22"/>
        <end position="249"/>
    </location>
</feature>
<reference evidence="2 3" key="1">
    <citation type="submission" date="2018-02" db="EMBL/GenBank/DDBJ databases">
        <title>The genomes of Aspergillus section Nigri reveals drivers in fungal speciation.</title>
        <authorList>
            <consortium name="DOE Joint Genome Institute"/>
            <person name="Vesth T.C."/>
            <person name="Nybo J."/>
            <person name="Theobald S."/>
            <person name="Brandl J."/>
            <person name="Frisvad J.C."/>
            <person name="Nielsen K.F."/>
            <person name="Lyhne E.K."/>
            <person name="Kogle M.E."/>
            <person name="Kuo A."/>
            <person name="Riley R."/>
            <person name="Clum A."/>
            <person name="Nolan M."/>
            <person name="Lipzen A."/>
            <person name="Salamov A."/>
            <person name="Henrissat B."/>
            <person name="Wiebenga A."/>
            <person name="De vries R.P."/>
            <person name="Grigoriev I.V."/>
            <person name="Mortensen U.H."/>
            <person name="Andersen M.R."/>
            <person name="Baker S.E."/>
        </authorList>
    </citation>
    <scope>NUCLEOTIDE SEQUENCE [LARGE SCALE GENOMIC DNA]</scope>
    <source>
        <strain evidence="2 3">CBS 115571</strain>
    </source>
</reference>
<sequence>MPTLKSTAAFLLLTLALGAAAQPTTEITIGNDTNNGTTCAVFNWDHQPVSWDEYPPLRISAAVSCPNTTTTTTTNNTNACEITGTGGYSTYYAVTNLTGLAAGPLTALVQKTVAKKQLQTSNFSAQATVYSGVGRMPLAPGQSAYAAEIASSYCFTGMVARCTGGNPPIADNTPVRVCSPLWQYVRTVGNVMTSSTRIVNVTREQVANLTDPFAGQNVTLPNGAAGGLVVAGNRWLSGLVVAVVVAVMV</sequence>
<dbReference type="EMBL" id="KZ825139">
    <property type="protein sequence ID" value="PYI18919.1"/>
    <property type="molecule type" value="Genomic_DNA"/>
</dbReference>
<dbReference type="Proteomes" id="UP000249829">
    <property type="component" value="Unassembled WGS sequence"/>
</dbReference>
<gene>
    <name evidence="2" type="ORF">BO99DRAFT_403098</name>
</gene>
<evidence type="ECO:0000313" key="2">
    <source>
        <dbReference type="EMBL" id="PYI18919.1"/>
    </source>
</evidence>
<dbReference type="Pfam" id="PF19535">
    <property type="entry name" value="DUF6060"/>
    <property type="match status" value="1"/>
</dbReference>
<protein>
    <submittedName>
        <fullName evidence="2">Uncharacterized protein</fullName>
    </submittedName>
</protein>
<dbReference type="OMA" id="TNACEIT"/>
<keyword evidence="1" id="KW-0732">Signal</keyword>
<keyword evidence="3" id="KW-1185">Reference proteome</keyword>
<dbReference type="AlphaFoldDB" id="A0A2V5H4C7"/>
<proteinExistence type="predicted"/>
<evidence type="ECO:0000256" key="1">
    <source>
        <dbReference type="SAM" id="SignalP"/>
    </source>
</evidence>